<dbReference type="InterPro" id="IPR047057">
    <property type="entry name" value="MerR_fam"/>
</dbReference>
<evidence type="ECO:0000256" key="1">
    <source>
        <dbReference type="ARBA" id="ARBA00023125"/>
    </source>
</evidence>
<dbReference type="Gene3D" id="1.10.1660.10">
    <property type="match status" value="1"/>
</dbReference>
<name>A0A919SZU8_9ACTN</name>
<organism evidence="3 4">
    <name type="scientific">Winogradskya consettensis</name>
    <dbReference type="NCBI Taxonomy" id="113560"/>
    <lineage>
        <taxon>Bacteria</taxon>
        <taxon>Bacillati</taxon>
        <taxon>Actinomycetota</taxon>
        <taxon>Actinomycetes</taxon>
        <taxon>Micromonosporales</taxon>
        <taxon>Micromonosporaceae</taxon>
        <taxon>Winogradskya</taxon>
    </lineage>
</organism>
<reference evidence="3" key="1">
    <citation type="submission" date="2021-03" db="EMBL/GenBank/DDBJ databases">
        <title>Whole genome shotgun sequence of Actinoplanes consettensis NBRC 14913.</title>
        <authorList>
            <person name="Komaki H."/>
            <person name="Tamura T."/>
        </authorList>
    </citation>
    <scope>NUCLEOTIDE SEQUENCE</scope>
    <source>
        <strain evidence="3">NBRC 14913</strain>
    </source>
</reference>
<gene>
    <name evidence="3" type="ORF">Aco04nite_68760</name>
</gene>
<evidence type="ECO:0000313" key="4">
    <source>
        <dbReference type="Proteomes" id="UP000680865"/>
    </source>
</evidence>
<keyword evidence="1" id="KW-0238">DNA-binding</keyword>
<keyword evidence="4" id="KW-1185">Reference proteome</keyword>
<dbReference type="AlphaFoldDB" id="A0A919SZU8"/>
<proteinExistence type="predicted"/>
<dbReference type="Pfam" id="PF13411">
    <property type="entry name" value="MerR_1"/>
    <property type="match status" value="1"/>
</dbReference>
<accession>A0A919SZU8</accession>
<dbReference type="PROSITE" id="PS00552">
    <property type="entry name" value="HTH_MERR_1"/>
    <property type="match status" value="1"/>
</dbReference>
<dbReference type="Proteomes" id="UP000680865">
    <property type="component" value="Unassembled WGS sequence"/>
</dbReference>
<comment type="caution">
    <text evidence="3">The sequence shown here is derived from an EMBL/GenBank/DDBJ whole genome shotgun (WGS) entry which is preliminary data.</text>
</comment>
<dbReference type="SUPFAM" id="SSF46955">
    <property type="entry name" value="Putative DNA-binding domain"/>
    <property type="match status" value="1"/>
</dbReference>
<feature type="domain" description="HTH merR-type" evidence="2">
    <location>
        <begin position="1"/>
        <end position="68"/>
    </location>
</feature>
<dbReference type="PANTHER" id="PTHR30204">
    <property type="entry name" value="REDOX-CYCLING DRUG-SENSING TRANSCRIPTIONAL ACTIVATOR SOXR"/>
    <property type="match status" value="1"/>
</dbReference>
<sequence>MRIGDLSGRTGVSQRSLRYYEHQGLLASERAPSGQRHYTEEHVKRVALIKAFLAAGLSTRMIAEMVPCMATPSVAAAHRSLAVMDGERNRISTAIDDLTAARQALDALIDVNQSYLAEHASDQRDNR</sequence>
<dbReference type="EMBL" id="BOQP01000041">
    <property type="protein sequence ID" value="GIM80073.1"/>
    <property type="molecule type" value="Genomic_DNA"/>
</dbReference>
<dbReference type="InterPro" id="IPR009061">
    <property type="entry name" value="DNA-bd_dom_put_sf"/>
</dbReference>
<dbReference type="InterPro" id="IPR000551">
    <property type="entry name" value="MerR-type_HTH_dom"/>
</dbReference>
<dbReference type="SMART" id="SM00422">
    <property type="entry name" value="HTH_MERR"/>
    <property type="match status" value="1"/>
</dbReference>
<dbReference type="PROSITE" id="PS50937">
    <property type="entry name" value="HTH_MERR_2"/>
    <property type="match status" value="1"/>
</dbReference>
<dbReference type="GO" id="GO:0003700">
    <property type="term" value="F:DNA-binding transcription factor activity"/>
    <property type="evidence" value="ECO:0007669"/>
    <property type="project" value="InterPro"/>
</dbReference>
<dbReference type="GO" id="GO:0003677">
    <property type="term" value="F:DNA binding"/>
    <property type="evidence" value="ECO:0007669"/>
    <property type="project" value="UniProtKB-KW"/>
</dbReference>
<evidence type="ECO:0000313" key="3">
    <source>
        <dbReference type="EMBL" id="GIM80073.1"/>
    </source>
</evidence>
<protein>
    <submittedName>
        <fullName evidence="3">Transcriptional regulator</fullName>
    </submittedName>
</protein>
<evidence type="ECO:0000259" key="2">
    <source>
        <dbReference type="PROSITE" id="PS50937"/>
    </source>
</evidence>
<dbReference type="PRINTS" id="PR00040">
    <property type="entry name" value="HTHMERR"/>
</dbReference>
<dbReference type="PANTHER" id="PTHR30204:SF97">
    <property type="entry name" value="MERR FAMILY REGULATORY PROTEIN"/>
    <property type="match status" value="1"/>
</dbReference>
<dbReference type="CDD" id="cd01282">
    <property type="entry name" value="HTH_MerR-like_sg3"/>
    <property type="match status" value="1"/>
</dbReference>